<protein>
    <submittedName>
        <fullName evidence="1">Uncharacterized protein</fullName>
    </submittedName>
</protein>
<sequence>MDAVLVDDTPVESVELSYNEDIAYEEQLPDKRERASLADRIGRAKVYLLSDATALRGLKVRGHGTPEDKPPAGESDADAEMTEEDSIYRGNALLFQGPPLSHLPTDRIFAYATHFDATPMGLEWVNDTTCVLVFETNSEAENASRLLQKNPDESPDDEGFIAARTVPMTFWPPEQRINASLGKGEGLKGPVRMRWALVSDVKKKGARQDSQFYRKHGKDAGKLGEKRGGADADEEDSPTKRRRRNEPDPLLRAQLDDELDSFLREDSPNDAPPSPPSKMRSDYIADDGKSLLQRTSDIRPESLASRVTARLPRRGRRRRGQEDAADVRVQISKESVRGDRRDTGGRRREPRPRKTQQELDDELEAFLRPS</sequence>
<organism evidence="1 2">
    <name type="scientific">Auriscalpium vulgare</name>
    <dbReference type="NCBI Taxonomy" id="40419"/>
    <lineage>
        <taxon>Eukaryota</taxon>
        <taxon>Fungi</taxon>
        <taxon>Dikarya</taxon>
        <taxon>Basidiomycota</taxon>
        <taxon>Agaricomycotina</taxon>
        <taxon>Agaricomycetes</taxon>
        <taxon>Russulales</taxon>
        <taxon>Auriscalpiaceae</taxon>
        <taxon>Auriscalpium</taxon>
    </lineage>
</organism>
<gene>
    <name evidence="1" type="ORF">FA95DRAFT_1582693</name>
</gene>
<dbReference type="EMBL" id="MU275907">
    <property type="protein sequence ID" value="KAI0047274.1"/>
    <property type="molecule type" value="Genomic_DNA"/>
</dbReference>
<accession>A0ACB8RSL1</accession>
<reference evidence="1" key="2">
    <citation type="journal article" date="2022" name="New Phytol.">
        <title>Evolutionary transition to the ectomycorrhizal habit in the genomes of a hyperdiverse lineage of mushroom-forming fungi.</title>
        <authorList>
            <person name="Looney B."/>
            <person name="Miyauchi S."/>
            <person name="Morin E."/>
            <person name="Drula E."/>
            <person name="Courty P.E."/>
            <person name="Kohler A."/>
            <person name="Kuo A."/>
            <person name="LaButti K."/>
            <person name="Pangilinan J."/>
            <person name="Lipzen A."/>
            <person name="Riley R."/>
            <person name="Andreopoulos W."/>
            <person name="He G."/>
            <person name="Johnson J."/>
            <person name="Nolan M."/>
            <person name="Tritt A."/>
            <person name="Barry K.W."/>
            <person name="Grigoriev I.V."/>
            <person name="Nagy L.G."/>
            <person name="Hibbett D."/>
            <person name="Henrissat B."/>
            <person name="Matheny P.B."/>
            <person name="Labbe J."/>
            <person name="Martin F.M."/>
        </authorList>
    </citation>
    <scope>NUCLEOTIDE SEQUENCE</scope>
    <source>
        <strain evidence="1">FP105234-sp</strain>
    </source>
</reference>
<name>A0ACB8RSL1_9AGAM</name>
<dbReference type="Proteomes" id="UP000814033">
    <property type="component" value="Unassembled WGS sequence"/>
</dbReference>
<keyword evidence="2" id="KW-1185">Reference proteome</keyword>
<evidence type="ECO:0000313" key="2">
    <source>
        <dbReference type="Proteomes" id="UP000814033"/>
    </source>
</evidence>
<reference evidence="1" key="1">
    <citation type="submission" date="2021-02" db="EMBL/GenBank/DDBJ databases">
        <authorList>
            <consortium name="DOE Joint Genome Institute"/>
            <person name="Ahrendt S."/>
            <person name="Looney B.P."/>
            <person name="Miyauchi S."/>
            <person name="Morin E."/>
            <person name="Drula E."/>
            <person name="Courty P.E."/>
            <person name="Chicoki N."/>
            <person name="Fauchery L."/>
            <person name="Kohler A."/>
            <person name="Kuo A."/>
            <person name="Labutti K."/>
            <person name="Pangilinan J."/>
            <person name="Lipzen A."/>
            <person name="Riley R."/>
            <person name="Andreopoulos W."/>
            <person name="He G."/>
            <person name="Johnson J."/>
            <person name="Barry K.W."/>
            <person name="Grigoriev I.V."/>
            <person name="Nagy L."/>
            <person name="Hibbett D."/>
            <person name="Henrissat B."/>
            <person name="Matheny P.B."/>
            <person name="Labbe J."/>
            <person name="Martin F."/>
        </authorList>
    </citation>
    <scope>NUCLEOTIDE SEQUENCE</scope>
    <source>
        <strain evidence="1">FP105234-sp</strain>
    </source>
</reference>
<proteinExistence type="predicted"/>
<comment type="caution">
    <text evidence="1">The sequence shown here is derived from an EMBL/GenBank/DDBJ whole genome shotgun (WGS) entry which is preliminary data.</text>
</comment>
<evidence type="ECO:0000313" key="1">
    <source>
        <dbReference type="EMBL" id="KAI0047274.1"/>
    </source>
</evidence>